<dbReference type="AlphaFoldDB" id="A0A7W6DAJ0"/>
<sequence length="62" mass="7057">MPNGHQNLSVVVRSDEQGHWVEWTNMGETGSLGPYQDTETAENVRAAKERELSENWQNIDDV</sequence>
<gene>
    <name evidence="1" type="ORF">GGQ64_004902</name>
</gene>
<organism evidence="1 2">
    <name type="scientific">Mycoplana azooxidifex</name>
    <dbReference type="NCBI Taxonomy" id="1636188"/>
    <lineage>
        <taxon>Bacteria</taxon>
        <taxon>Pseudomonadati</taxon>
        <taxon>Pseudomonadota</taxon>
        <taxon>Alphaproteobacteria</taxon>
        <taxon>Hyphomicrobiales</taxon>
        <taxon>Rhizobiaceae</taxon>
        <taxon>Mycoplana</taxon>
    </lineage>
</organism>
<comment type="caution">
    <text evidence="1">The sequence shown here is derived from an EMBL/GenBank/DDBJ whole genome shotgun (WGS) entry which is preliminary data.</text>
</comment>
<keyword evidence="2" id="KW-1185">Reference proteome</keyword>
<proteinExistence type="predicted"/>
<evidence type="ECO:0000313" key="2">
    <source>
        <dbReference type="Proteomes" id="UP000574761"/>
    </source>
</evidence>
<evidence type="ECO:0008006" key="3">
    <source>
        <dbReference type="Google" id="ProtNLM"/>
    </source>
</evidence>
<dbReference type="Proteomes" id="UP000574761">
    <property type="component" value="Unassembled WGS sequence"/>
</dbReference>
<reference evidence="1 2" key="1">
    <citation type="submission" date="2020-08" db="EMBL/GenBank/DDBJ databases">
        <title>Genomic Encyclopedia of Type Strains, Phase IV (KMG-IV): sequencing the most valuable type-strain genomes for metagenomic binning, comparative biology and taxonomic classification.</title>
        <authorList>
            <person name="Goeker M."/>
        </authorList>
    </citation>
    <scope>NUCLEOTIDE SEQUENCE [LARGE SCALE GENOMIC DNA]</scope>
    <source>
        <strain evidence="1 2">DSM 100211</strain>
    </source>
</reference>
<dbReference type="RefSeq" id="WP_183807875.1">
    <property type="nucleotide sequence ID" value="NZ_JACIEE010000012.1"/>
</dbReference>
<name>A0A7W6DAJ0_9HYPH</name>
<dbReference type="EMBL" id="JACIEE010000012">
    <property type="protein sequence ID" value="MBB3979658.1"/>
    <property type="molecule type" value="Genomic_DNA"/>
</dbReference>
<protein>
    <recommendedName>
        <fullName evidence="3">DUF2188 domain-containing protein</fullName>
    </recommendedName>
</protein>
<accession>A0A7W6DAJ0</accession>
<evidence type="ECO:0000313" key="1">
    <source>
        <dbReference type="EMBL" id="MBB3979658.1"/>
    </source>
</evidence>